<sequence length="244" mass="27942">MSSIIVDAFRHYLGHSEIIVEGFLGVQNPELTVRKEGDNILVLAVTNLSLTPMRVSGNFGVDIYLPFSEVKKLAESFASIGFSSVSSNFHTEATFNPEGTEQGNKKVPEVIYNFGRIRYALSYTCYKNQKYCAKNGWLYIDIETHNESDHETWQNNPVMEAFELHFGIRGRLPRKDPFTLCGDCEDCLHITTFHEQEARELASVINYIAKNFDYSINREVHKGAEFILRTPTGQEIKKFKHFTR</sequence>
<protein>
    <submittedName>
        <fullName evidence="1">Uncharacterized protein</fullName>
    </submittedName>
</protein>
<dbReference type="Proteomes" id="UP000297668">
    <property type="component" value="Unassembled WGS sequence"/>
</dbReference>
<organism evidence="1 2">
    <name type="scientific">Thermus tengchongensis</name>
    <dbReference type="NCBI Taxonomy" id="1214928"/>
    <lineage>
        <taxon>Bacteria</taxon>
        <taxon>Thermotogati</taxon>
        <taxon>Deinococcota</taxon>
        <taxon>Deinococci</taxon>
        <taxon>Thermales</taxon>
        <taxon>Thermaceae</taxon>
        <taxon>Thermus</taxon>
    </lineage>
</organism>
<proteinExistence type="predicted"/>
<evidence type="ECO:0000313" key="2">
    <source>
        <dbReference type="Proteomes" id="UP000297668"/>
    </source>
</evidence>
<dbReference type="AlphaFoldDB" id="A0A4Y9F8B3"/>
<dbReference type="EMBL" id="SJZF01000037">
    <property type="protein sequence ID" value="TFU25052.1"/>
    <property type="molecule type" value="Genomic_DNA"/>
</dbReference>
<comment type="caution">
    <text evidence="1">The sequence shown here is derived from an EMBL/GenBank/DDBJ whole genome shotgun (WGS) entry which is preliminary data.</text>
</comment>
<evidence type="ECO:0000313" key="1">
    <source>
        <dbReference type="EMBL" id="TFU25052.1"/>
    </source>
</evidence>
<name>A0A4Y9F8B3_9DEIN</name>
<accession>A0A4Y9F8B3</accession>
<dbReference type="RefSeq" id="WP_135261095.1">
    <property type="nucleotide sequence ID" value="NZ_SJZF01000037.1"/>
</dbReference>
<gene>
    <name evidence="1" type="ORF">E0687_12705</name>
</gene>
<reference evidence="1 2" key="1">
    <citation type="submission" date="2019-03" db="EMBL/GenBank/DDBJ databases">
        <title>Thermus tengchongensis species for the arsenic transformation mechanism.</title>
        <authorList>
            <person name="Yuan G.C."/>
        </authorList>
    </citation>
    <scope>NUCLEOTIDE SEQUENCE [LARGE SCALE GENOMIC DNA]</scope>
    <source>
        <strain evidence="1 2">15W</strain>
    </source>
</reference>